<proteinExistence type="predicted"/>
<dbReference type="EMBL" id="JBHSPU010000001">
    <property type="protein sequence ID" value="MFC5911837.1"/>
    <property type="molecule type" value="Genomic_DNA"/>
</dbReference>
<dbReference type="SMART" id="SM00507">
    <property type="entry name" value="HNHc"/>
    <property type="match status" value="1"/>
</dbReference>
<dbReference type="InterPro" id="IPR002711">
    <property type="entry name" value="HNH"/>
</dbReference>
<dbReference type="InterPro" id="IPR052892">
    <property type="entry name" value="NA-targeting_endonuclease"/>
</dbReference>
<organism evidence="3 4">
    <name type="scientific">Streptomyces pulveraceus</name>
    <dbReference type="NCBI Taxonomy" id="68258"/>
    <lineage>
        <taxon>Bacteria</taxon>
        <taxon>Bacillati</taxon>
        <taxon>Actinomycetota</taxon>
        <taxon>Actinomycetes</taxon>
        <taxon>Kitasatosporales</taxon>
        <taxon>Streptomycetaceae</taxon>
        <taxon>Streptomyces</taxon>
    </lineage>
</organism>
<accession>A0ABW1GDZ4</accession>
<keyword evidence="3" id="KW-0540">Nuclease</keyword>
<feature type="domain" description="HNH nuclease" evidence="2">
    <location>
        <begin position="14"/>
        <end position="67"/>
    </location>
</feature>
<evidence type="ECO:0000313" key="3">
    <source>
        <dbReference type="EMBL" id="MFC5911837.1"/>
    </source>
</evidence>
<keyword evidence="4" id="KW-1185">Reference proteome</keyword>
<evidence type="ECO:0000313" key="4">
    <source>
        <dbReference type="Proteomes" id="UP001596200"/>
    </source>
</evidence>
<dbReference type="InterPro" id="IPR003615">
    <property type="entry name" value="HNH_nuc"/>
</dbReference>
<reference evidence="4" key="1">
    <citation type="journal article" date="2019" name="Int. J. Syst. Evol. Microbiol.">
        <title>The Global Catalogue of Microorganisms (GCM) 10K type strain sequencing project: providing services to taxonomists for standard genome sequencing and annotation.</title>
        <authorList>
            <consortium name="The Broad Institute Genomics Platform"/>
            <consortium name="The Broad Institute Genome Sequencing Center for Infectious Disease"/>
            <person name="Wu L."/>
            <person name="Ma J."/>
        </authorList>
    </citation>
    <scope>NUCLEOTIDE SEQUENCE [LARGE SCALE GENOMIC DNA]</scope>
    <source>
        <strain evidence="4">JCM 4147</strain>
    </source>
</reference>
<keyword evidence="3" id="KW-0255">Endonuclease</keyword>
<dbReference type="RefSeq" id="WP_344509026.1">
    <property type="nucleotide sequence ID" value="NZ_BAAATU010000007.1"/>
</dbReference>
<dbReference type="Pfam" id="PF01844">
    <property type="entry name" value="HNH"/>
    <property type="match status" value="1"/>
</dbReference>
<dbReference type="Gene3D" id="1.10.30.50">
    <property type="match status" value="1"/>
</dbReference>
<evidence type="ECO:0000259" key="2">
    <source>
        <dbReference type="SMART" id="SM00507"/>
    </source>
</evidence>
<dbReference type="CDD" id="cd00085">
    <property type="entry name" value="HNHc"/>
    <property type="match status" value="1"/>
</dbReference>
<keyword evidence="3" id="KW-0378">Hydrolase</keyword>
<name>A0ABW1GDZ4_9ACTN</name>
<feature type="region of interest" description="Disordered" evidence="1">
    <location>
        <begin position="129"/>
        <end position="165"/>
    </location>
</feature>
<dbReference type="GO" id="GO:0004519">
    <property type="term" value="F:endonuclease activity"/>
    <property type="evidence" value="ECO:0007669"/>
    <property type="project" value="UniProtKB-KW"/>
</dbReference>
<comment type="caution">
    <text evidence="3">The sequence shown here is derived from an EMBL/GenBank/DDBJ whole genome shotgun (WGS) entry which is preliminary data.</text>
</comment>
<sequence>MGAQHLSAPRRRTRKEQLARRRGWRCTYCRRPFTAPGEATLDHIVPVSLYRTWAVVNLTLACRPCNQAKADRLPLSMALLLVWSQAGDQRDEPRHTDRPTVHQVEQVDEVDEVDVHGVRRVFTGAGGVFTAPVDREPKPTEPRGSRLVGSGGSRGNGRPTSTPSTPVDWRLLARLAHAHHTATRTARTPMHMPPAAARTAARTATRSPGRLGCDLPVRPARTVTRTATSRLCGDGRTTA</sequence>
<protein>
    <submittedName>
        <fullName evidence="3">HNH endonuclease</fullName>
    </submittedName>
</protein>
<gene>
    <name evidence="3" type="ORF">ACFP1B_00065</name>
</gene>
<dbReference type="PANTHER" id="PTHR33877:SF1">
    <property type="entry name" value="TYPE IV METHYL-DIRECTED RESTRICTION ENZYME ECOKMCRA"/>
    <property type="match status" value="1"/>
</dbReference>
<dbReference type="PANTHER" id="PTHR33877">
    <property type="entry name" value="SLL1193 PROTEIN"/>
    <property type="match status" value="1"/>
</dbReference>
<evidence type="ECO:0000256" key="1">
    <source>
        <dbReference type="SAM" id="MobiDB-lite"/>
    </source>
</evidence>
<feature type="compositionally biased region" description="Basic and acidic residues" evidence="1">
    <location>
        <begin position="133"/>
        <end position="144"/>
    </location>
</feature>
<dbReference type="Proteomes" id="UP001596200">
    <property type="component" value="Unassembled WGS sequence"/>
</dbReference>